<organism evidence="3 4">
    <name type="scientific">Cytobacillus purgationiresistens</name>
    <dbReference type="NCBI Taxonomy" id="863449"/>
    <lineage>
        <taxon>Bacteria</taxon>
        <taxon>Bacillati</taxon>
        <taxon>Bacillota</taxon>
        <taxon>Bacilli</taxon>
        <taxon>Bacillales</taxon>
        <taxon>Bacillaceae</taxon>
        <taxon>Cytobacillus</taxon>
    </lineage>
</organism>
<comment type="caution">
    <text evidence="3">The sequence shown here is derived from an EMBL/GenBank/DDBJ whole genome shotgun (WGS) entry which is preliminary data.</text>
</comment>
<evidence type="ECO:0000313" key="3">
    <source>
        <dbReference type="EMBL" id="MDQ0273722.1"/>
    </source>
</evidence>
<keyword evidence="1" id="KW-0812">Transmembrane</keyword>
<keyword evidence="1" id="KW-1133">Transmembrane helix</keyword>
<dbReference type="Proteomes" id="UP001238088">
    <property type="component" value="Unassembled WGS sequence"/>
</dbReference>
<feature type="transmembrane region" description="Helical" evidence="1">
    <location>
        <begin position="263"/>
        <end position="282"/>
    </location>
</feature>
<keyword evidence="2" id="KW-0732">Signal</keyword>
<reference evidence="3 4" key="1">
    <citation type="submission" date="2023-07" db="EMBL/GenBank/DDBJ databases">
        <title>Genomic Encyclopedia of Type Strains, Phase IV (KMG-IV): sequencing the most valuable type-strain genomes for metagenomic binning, comparative biology and taxonomic classification.</title>
        <authorList>
            <person name="Goeker M."/>
        </authorList>
    </citation>
    <scope>NUCLEOTIDE SEQUENCE [LARGE SCALE GENOMIC DNA]</scope>
    <source>
        <strain evidence="3 4">DSM 23494</strain>
    </source>
</reference>
<evidence type="ECO:0000256" key="1">
    <source>
        <dbReference type="SAM" id="Phobius"/>
    </source>
</evidence>
<dbReference type="RefSeq" id="WP_307480211.1">
    <property type="nucleotide sequence ID" value="NZ_JAUSUB010000047.1"/>
</dbReference>
<accession>A0ABU0AR48</accession>
<name>A0ABU0AR48_9BACI</name>
<feature type="chain" id="PRO_5045959798" description="SLH domain-containing protein" evidence="2">
    <location>
        <begin position="24"/>
        <end position="294"/>
    </location>
</feature>
<keyword evidence="4" id="KW-1185">Reference proteome</keyword>
<sequence length="294" mass="33289">MKHYTSSILFLLLLLIATSNVDAHITNEKSLYEDISISEAKEEIMYLRAMNVITAEDGVNLYRPTEMLTREVLATWALNFNSHNNVSQHSSDHTTSPEEAIEYGLMDTLEGNATFNDINKAFFNETLSISSNKEITREEFALFMGEHWSDKVDEKDLFDRSGLSSGPKGLIEDVLRSDNKDELSKVLMNGEEYHLSLHPKIVNGPTDEELFIGLTVTDSYTRVNENGTIVLDLIKMEEEESRNESVAEEAATHSKINEEESKGFGTLALLTIPLLIIIIWLISKPIIRKFKRND</sequence>
<proteinExistence type="predicted"/>
<gene>
    <name evidence="3" type="ORF">J2S17_005654</name>
</gene>
<evidence type="ECO:0000256" key="2">
    <source>
        <dbReference type="SAM" id="SignalP"/>
    </source>
</evidence>
<protein>
    <recommendedName>
        <fullName evidence="5">SLH domain-containing protein</fullName>
    </recommendedName>
</protein>
<keyword evidence="1" id="KW-0472">Membrane</keyword>
<feature type="signal peptide" evidence="2">
    <location>
        <begin position="1"/>
        <end position="23"/>
    </location>
</feature>
<evidence type="ECO:0000313" key="4">
    <source>
        <dbReference type="Proteomes" id="UP001238088"/>
    </source>
</evidence>
<dbReference type="EMBL" id="JAUSUB010000047">
    <property type="protein sequence ID" value="MDQ0273722.1"/>
    <property type="molecule type" value="Genomic_DNA"/>
</dbReference>
<evidence type="ECO:0008006" key="5">
    <source>
        <dbReference type="Google" id="ProtNLM"/>
    </source>
</evidence>